<dbReference type="InterPro" id="IPR029068">
    <property type="entry name" value="Glyas_Bleomycin-R_OHBP_Dase"/>
</dbReference>
<dbReference type="EMBL" id="JAENHO010000002">
    <property type="protein sequence ID" value="MBL7254333.1"/>
    <property type="molecule type" value="Genomic_DNA"/>
</dbReference>
<reference evidence="2 3" key="1">
    <citation type="submission" date="2021-01" db="EMBL/GenBank/DDBJ databases">
        <title>Actinoplanes sp. nov. LDG1-01 isolated from lichen.</title>
        <authorList>
            <person name="Saeng-In P."/>
            <person name="Phongsopitanun W."/>
            <person name="Kanchanasin P."/>
            <person name="Yuki M."/>
            <person name="Kudo T."/>
            <person name="Ohkuma M."/>
            <person name="Tanasupawat S."/>
        </authorList>
    </citation>
    <scope>NUCLEOTIDE SEQUENCE [LARGE SCALE GENOMIC DNA]</scope>
    <source>
        <strain evidence="2 3">LDG1-01</strain>
    </source>
</reference>
<protein>
    <submittedName>
        <fullName evidence="2">VOC family protein</fullName>
    </submittedName>
</protein>
<evidence type="ECO:0000259" key="1">
    <source>
        <dbReference type="PROSITE" id="PS51819"/>
    </source>
</evidence>
<dbReference type="InterPro" id="IPR037523">
    <property type="entry name" value="VOC_core"/>
</dbReference>
<dbReference type="SUPFAM" id="SSF54593">
    <property type="entry name" value="Glyoxalase/Bleomycin resistance protein/Dihydroxybiphenyl dioxygenase"/>
    <property type="match status" value="1"/>
</dbReference>
<dbReference type="RefSeq" id="WP_202990653.1">
    <property type="nucleotide sequence ID" value="NZ_JAENHO010000002.1"/>
</dbReference>
<feature type="domain" description="VOC" evidence="1">
    <location>
        <begin position="3"/>
        <end position="123"/>
    </location>
</feature>
<dbReference type="Proteomes" id="UP000598996">
    <property type="component" value="Unassembled WGS sequence"/>
</dbReference>
<dbReference type="InterPro" id="IPR052164">
    <property type="entry name" value="Anthracycline_SecMetBiosynth"/>
</dbReference>
<proteinExistence type="predicted"/>
<keyword evidence="3" id="KW-1185">Reference proteome</keyword>
<dbReference type="Pfam" id="PF22677">
    <property type="entry name" value="Ble-like_N"/>
    <property type="match status" value="1"/>
</dbReference>
<accession>A0ABS1VI00</accession>
<dbReference type="InterPro" id="IPR053863">
    <property type="entry name" value="Glyoxy/Ble-like_N"/>
</dbReference>
<evidence type="ECO:0000313" key="3">
    <source>
        <dbReference type="Proteomes" id="UP000598996"/>
    </source>
</evidence>
<evidence type="ECO:0000313" key="2">
    <source>
        <dbReference type="EMBL" id="MBL7254333.1"/>
    </source>
</evidence>
<dbReference type="CDD" id="cd07247">
    <property type="entry name" value="SgaA_N_like"/>
    <property type="match status" value="1"/>
</dbReference>
<sequence length="125" mass="13424">MNRVIHFEVPFDDGERARAFYSEAFGWQLDSMPGFGYTMVTTTPTNEQGRPAEPGGVNGGMMARQGPITGPVITIGVDSIDEALATVEKLGGRVAIGRQPVGSMGFSAYFHDTEGNLIGLWENAQ</sequence>
<comment type="caution">
    <text evidence="2">The sequence shown here is derived from an EMBL/GenBank/DDBJ whole genome shotgun (WGS) entry which is preliminary data.</text>
</comment>
<dbReference type="PANTHER" id="PTHR33993">
    <property type="entry name" value="GLYOXALASE-RELATED"/>
    <property type="match status" value="1"/>
</dbReference>
<dbReference type="Gene3D" id="3.10.180.10">
    <property type="entry name" value="2,3-Dihydroxybiphenyl 1,2-Dioxygenase, domain 1"/>
    <property type="match status" value="1"/>
</dbReference>
<dbReference type="PANTHER" id="PTHR33993:SF2">
    <property type="entry name" value="VOC DOMAIN-CONTAINING PROTEIN"/>
    <property type="match status" value="1"/>
</dbReference>
<dbReference type="PROSITE" id="PS51819">
    <property type="entry name" value="VOC"/>
    <property type="match status" value="1"/>
</dbReference>
<name>A0ABS1VI00_9ACTN</name>
<gene>
    <name evidence="2" type="ORF">JKJ07_08425</name>
</gene>
<organism evidence="2 3">
    <name type="scientific">Paractinoplanes lichenicola</name>
    <dbReference type="NCBI Taxonomy" id="2802976"/>
    <lineage>
        <taxon>Bacteria</taxon>
        <taxon>Bacillati</taxon>
        <taxon>Actinomycetota</taxon>
        <taxon>Actinomycetes</taxon>
        <taxon>Micromonosporales</taxon>
        <taxon>Micromonosporaceae</taxon>
        <taxon>Paractinoplanes</taxon>
    </lineage>
</organism>